<dbReference type="InterPro" id="IPR006016">
    <property type="entry name" value="UspA"/>
</dbReference>
<dbReference type="Proteomes" id="UP000018159">
    <property type="component" value="Unassembled WGS sequence"/>
</dbReference>
<protein>
    <submittedName>
        <fullName evidence="3">Universal stress protein YxiE</fullName>
    </submittedName>
</protein>
<dbReference type="AlphaFoldDB" id="V6AV13"/>
<comment type="caution">
    <text evidence="3">The sequence shown here is derived from an EMBL/GenBank/DDBJ whole genome shotgun (WGS) entry which is preliminary data.</text>
</comment>
<feature type="domain" description="UspA" evidence="2">
    <location>
        <begin position="6"/>
        <end position="155"/>
    </location>
</feature>
<dbReference type="InterPro" id="IPR006015">
    <property type="entry name" value="Universal_stress_UspA"/>
</dbReference>
<dbReference type="STRING" id="1407055.NITUZ_40576"/>
<sequence length="155" mass="17418">MWQTGMFKDILVPYDNSPPSQNALKIASDIARSNNATVHLLYVIQEVMLPNYFGRTQLNKTMKEYEKEIYNDLKAQALNLLQEQKQKNEKLGIPTKIGTSYGNTSKQILESIKKNKIDLVVIGTTSRKGLSKIRALGSVARKVSEESPCPVLLVH</sequence>
<keyword evidence="4" id="KW-1185">Reference proteome</keyword>
<gene>
    <name evidence="3" type="ORF">NITUZ_40576</name>
</gene>
<proteinExistence type="inferred from homology"/>
<dbReference type="InterPro" id="IPR014729">
    <property type="entry name" value="Rossmann-like_a/b/a_fold"/>
</dbReference>
<evidence type="ECO:0000259" key="2">
    <source>
        <dbReference type="Pfam" id="PF00582"/>
    </source>
</evidence>
<evidence type="ECO:0000256" key="1">
    <source>
        <dbReference type="ARBA" id="ARBA00008791"/>
    </source>
</evidence>
<evidence type="ECO:0000313" key="3">
    <source>
        <dbReference type="EMBL" id="CDI06410.1"/>
    </source>
</evidence>
<dbReference type="Pfam" id="PF00582">
    <property type="entry name" value="Usp"/>
    <property type="match status" value="1"/>
</dbReference>
<dbReference type="CDD" id="cd00293">
    <property type="entry name" value="USP-like"/>
    <property type="match status" value="1"/>
</dbReference>
<dbReference type="SUPFAM" id="SSF52402">
    <property type="entry name" value="Adenine nucleotide alpha hydrolases-like"/>
    <property type="match status" value="1"/>
</dbReference>
<reference evidence="3 4" key="1">
    <citation type="journal article" date="2013" name="PLoS ONE">
        <title>Enrichment and Genome Sequence of the Group I.1a Ammonia-Oxidizing Archaeon ?Ca. Nitrosotenuis uzonensis? Representing a Clade Globally.</title>
        <authorList>
            <person name="Lebedeva E.V."/>
            <person name="Hatzenpichler R."/>
            <person name="Pelletier E."/>
            <person name="Schuster N."/>
            <person name="Hauzmayer S."/>
            <person name="Bulaev A."/>
            <person name="Grigor'eva N.V."/>
            <person name="Galushko A."/>
            <person name="Schmid M."/>
            <person name="Palatinszky M."/>
            <person name="Le Paslier D."/>
            <person name="Daims H."/>
            <person name="Wagner M."/>
        </authorList>
    </citation>
    <scope>NUCLEOTIDE SEQUENCE [LARGE SCALE GENOMIC DNA]</scope>
    <source>
        <strain evidence="3 4">N4</strain>
    </source>
</reference>
<dbReference type="Gene3D" id="3.40.50.620">
    <property type="entry name" value="HUPs"/>
    <property type="match status" value="1"/>
</dbReference>
<accession>V6AV13</accession>
<comment type="similarity">
    <text evidence="1">Belongs to the universal stress protein A family.</text>
</comment>
<name>V6AV13_9ARCH</name>
<dbReference type="PANTHER" id="PTHR46268:SF6">
    <property type="entry name" value="UNIVERSAL STRESS PROTEIN UP12"/>
    <property type="match status" value="1"/>
</dbReference>
<dbReference type="EMBL" id="CBTY010000009">
    <property type="protein sequence ID" value="CDI06410.1"/>
    <property type="molecule type" value="Genomic_DNA"/>
</dbReference>
<dbReference type="PANTHER" id="PTHR46268">
    <property type="entry name" value="STRESS RESPONSE PROTEIN NHAX"/>
    <property type="match status" value="1"/>
</dbReference>
<evidence type="ECO:0000313" key="4">
    <source>
        <dbReference type="Proteomes" id="UP000018159"/>
    </source>
</evidence>
<dbReference type="PRINTS" id="PR01438">
    <property type="entry name" value="UNVRSLSTRESS"/>
</dbReference>
<organism evidence="3 4">
    <name type="scientific">Candidatus Nitrosotenuis uzonensis</name>
    <dbReference type="NCBI Taxonomy" id="1407055"/>
    <lineage>
        <taxon>Archaea</taxon>
        <taxon>Nitrososphaerota</taxon>
        <taxon>Candidatus Nitrosotenuis</taxon>
    </lineage>
</organism>